<gene>
    <name evidence="3" type="ORF">Tci_299495</name>
</gene>
<proteinExistence type="predicted"/>
<evidence type="ECO:0000256" key="1">
    <source>
        <dbReference type="SAM" id="MobiDB-lite"/>
    </source>
</evidence>
<dbReference type="EMBL" id="BKCJ010098946">
    <property type="protein sequence ID" value="GEX27520.1"/>
    <property type="molecule type" value="Genomic_DNA"/>
</dbReference>
<evidence type="ECO:0000259" key="2">
    <source>
        <dbReference type="Pfam" id="PF07727"/>
    </source>
</evidence>
<dbReference type="AlphaFoldDB" id="A0A699H7G4"/>
<organism evidence="3">
    <name type="scientific">Tanacetum cinerariifolium</name>
    <name type="common">Dalmatian daisy</name>
    <name type="synonym">Chrysanthemum cinerariifolium</name>
    <dbReference type="NCBI Taxonomy" id="118510"/>
    <lineage>
        <taxon>Eukaryota</taxon>
        <taxon>Viridiplantae</taxon>
        <taxon>Streptophyta</taxon>
        <taxon>Embryophyta</taxon>
        <taxon>Tracheophyta</taxon>
        <taxon>Spermatophyta</taxon>
        <taxon>Magnoliopsida</taxon>
        <taxon>eudicotyledons</taxon>
        <taxon>Gunneridae</taxon>
        <taxon>Pentapetalae</taxon>
        <taxon>asterids</taxon>
        <taxon>campanulids</taxon>
        <taxon>Asterales</taxon>
        <taxon>Asteraceae</taxon>
        <taxon>Asteroideae</taxon>
        <taxon>Anthemideae</taxon>
        <taxon>Anthemidinae</taxon>
        <taxon>Tanacetum</taxon>
    </lineage>
</organism>
<sequence>MTYIVNEEPQTYKAAMESSELPYWKEGIQSEIDSFKLRPDGTIEKYKARLVAKGHRQKEGQDFFDTYSLVTRITSIRTLIAIAAIHNLIIHQMDVKTAFLNGELDEEIYMKQPDEFVVKGQEHKVCKLVKSLCGLKQAPKHWHEKFDNTLLSNGFQINECDKCVYVKQYKNSFVTICLYVDDMLIMGTNMDVINQTKKMLHSSFDMKDMGEADVILGKIFLKKSALADSIIVLLLRTSSTSRPLNPAEHQGESSTPLNPTFIRIQRRSQLDPKTPIPTTADIDIASLDEATQICITTTRSLEDLKVQQNVKRVEEHLVDEEIMKIVEGNDNVDENQFVDEIINSQKDPGTRIELRSHRERPEEKKSVDLMITDKEDEEESTGDALIRRKRKEDFKAIVEEVHASLKKVVPLMVDKTLNDIMKKKLPKIIANRIRLERQKVQNDLATLVADVNSFLRNYMSHHILDVHPTENAISSILDLQHQLYLKMKDNERAHDADLAIWLSLKIKFEKPVPLVKPYRVVIRTHDHEDHHDDDARLKGESSTQEKLKDFDAWQDDQGVDDDEIPNEEVSLELLDDVYKKVMNSDEL</sequence>
<dbReference type="Pfam" id="PF07727">
    <property type="entry name" value="RVT_2"/>
    <property type="match status" value="1"/>
</dbReference>
<dbReference type="InterPro" id="IPR043502">
    <property type="entry name" value="DNA/RNA_pol_sf"/>
</dbReference>
<dbReference type="InterPro" id="IPR013103">
    <property type="entry name" value="RVT_2"/>
</dbReference>
<reference evidence="3" key="1">
    <citation type="journal article" date="2019" name="Sci. Rep.">
        <title>Draft genome of Tanacetum cinerariifolium, the natural source of mosquito coil.</title>
        <authorList>
            <person name="Yamashiro T."/>
            <person name="Shiraishi A."/>
            <person name="Satake H."/>
            <person name="Nakayama K."/>
        </authorList>
    </citation>
    <scope>NUCLEOTIDE SEQUENCE</scope>
</reference>
<feature type="compositionally biased region" description="Acidic residues" evidence="1">
    <location>
        <begin position="552"/>
        <end position="566"/>
    </location>
</feature>
<comment type="caution">
    <text evidence="3">The sequence shown here is derived from an EMBL/GenBank/DDBJ whole genome shotgun (WGS) entry which is preliminary data.</text>
</comment>
<name>A0A699H7G4_TANCI</name>
<accession>A0A699H7G4</accession>
<feature type="compositionally biased region" description="Basic and acidic residues" evidence="1">
    <location>
        <begin position="529"/>
        <end position="551"/>
    </location>
</feature>
<feature type="region of interest" description="Disordered" evidence="1">
    <location>
        <begin position="529"/>
        <end position="566"/>
    </location>
</feature>
<evidence type="ECO:0000313" key="3">
    <source>
        <dbReference type="EMBL" id="GEX27520.1"/>
    </source>
</evidence>
<protein>
    <submittedName>
        <fullName evidence="3">Retrotransposon protein, putative, Ty1-copia subclass</fullName>
    </submittedName>
</protein>
<feature type="domain" description="Reverse transcriptase Ty1/copia-type" evidence="2">
    <location>
        <begin position="44"/>
        <end position="220"/>
    </location>
</feature>
<dbReference type="SUPFAM" id="SSF56672">
    <property type="entry name" value="DNA/RNA polymerases"/>
    <property type="match status" value="1"/>
</dbReference>